<feature type="coiled-coil region" evidence="1">
    <location>
        <begin position="875"/>
        <end position="916"/>
    </location>
</feature>
<dbReference type="EMBL" id="BJFL01000055">
    <property type="protein sequence ID" value="GDY33763.1"/>
    <property type="molecule type" value="Genomic_DNA"/>
</dbReference>
<feature type="compositionally biased region" description="Basic and acidic residues" evidence="2">
    <location>
        <begin position="1127"/>
        <end position="1143"/>
    </location>
</feature>
<dbReference type="PANTHER" id="PTHR34203:SF15">
    <property type="entry name" value="SLL1173 PROTEIN"/>
    <property type="match status" value="1"/>
</dbReference>
<feature type="domain" description="Methyltransferase FkbM" evidence="3">
    <location>
        <begin position="999"/>
        <end position="1222"/>
    </location>
</feature>
<name>A0A4D4JIP7_9PSEU</name>
<evidence type="ECO:0000313" key="4">
    <source>
        <dbReference type="EMBL" id="GDY33763.1"/>
    </source>
</evidence>
<dbReference type="PANTHER" id="PTHR34203">
    <property type="entry name" value="METHYLTRANSFERASE, FKBM FAMILY PROTEIN"/>
    <property type="match status" value="1"/>
</dbReference>
<dbReference type="SUPFAM" id="SSF53335">
    <property type="entry name" value="S-adenosyl-L-methionine-dependent methyltransferases"/>
    <property type="match status" value="1"/>
</dbReference>
<accession>A0A4D4JIP7</accession>
<dbReference type="InterPro" id="IPR006342">
    <property type="entry name" value="FkbM_mtfrase"/>
</dbReference>
<proteinExistence type="predicted"/>
<evidence type="ECO:0000256" key="1">
    <source>
        <dbReference type="SAM" id="Coils"/>
    </source>
</evidence>
<evidence type="ECO:0000259" key="3">
    <source>
        <dbReference type="Pfam" id="PF05050"/>
    </source>
</evidence>
<feature type="region of interest" description="Disordered" evidence="2">
    <location>
        <begin position="1081"/>
        <end position="1143"/>
    </location>
</feature>
<dbReference type="InterPro" id="IPR052514">
    <property type="entry name" value="SAM-dependent_MTase"/>
</dbReference>
<feature type="compositionally biased region" description="Low complexity" evidence="2">
    <location>
        <begin position="1084"/>
        <end position="1107"/>
    </location>
</feature>
<sequence>MPAVPDRQTLRACTVATRAELAAVRVLSTSFVNAHPDAGFEALIVDAEPGDSGPGLLTPADIGVDETELAYLATAHTAERLCAVLRPRLLAHLLADGTPVLYLDPWTLVLGPIGDHLLPTLAHSELALTPRVLRPLPDDGLRPSAEELLAAGVYDPGFLAVAPGAEPFLSAWAEQTRRAPASADSFLDGAPAMVDHHVLRERGIGLSVWNAAQRELSRGEGNTVLVDGATPLRTVNFAGFDPQRPWLLSAEVTDRPRVLLSEHPVLAELCAAYRNHLVRAGLGTDDEPYRFAVLPDGTAIPDPLRDEFHAAWSAADRAGEPPPPPAFGSDGGAFLTWAREPVDGHPGSTRWAAAVWRGDQVLRERFPDPFGADADAFRDWCAGPGVEAGRVRPDLVPGPGVAEPALLDQFGISVLGRGRVADLMRAAARAAGLPTSDVASYPVVLDCGGGPRPPAERYLIAYRLDGGGDLPGAGEVWVPSDATRAVLESAGARSVSTVPLPVLDPGERDEEAQAAARQRWDVPSDAVVVACLADHAVEHAGNALGAVSAFLGAFADRQNVMLLIAVTGAAEHPEAAERLRLATSTDPRIRLVEEATEAQRRDVFDAADCVVSLHRGGAGGCADRVALVLSDAVARGIPVVTSDDGAISTLLDASSSVLVPAHPGGDEPDTEAAGVLLATLLEDRHAAAKLGLAARDQLLRHRALGQVAERLRGRVEHAYRGWRARRAASRPDPQTDPLAPLHAARHALLRRPDVGAASRTPMAPALRKAVLRVLNHYDHHVREVLSTLVDGIERTATELVHQQQLIRDGAGVDDVSVLRAELDDLAERQNRLGDALAGADDGVVRVRADLAGLGRRLREAEDAVVNEAAKRGRQVETLAERIDRLTDALDRTLDRIDSLEESVAELLRERDRKLESGMRTATQALQTADSLRRVVVREHERHATPPAVRSSVVVCDAGLLRLPAEDGVMLPLLSSNGVWEPELSALIDSLVEPGGIFVDVGAYVGYHTVRVASRLGTSGAVVAVEPSRTAATLLRHNVEVNVPRAAAQRLVVLDAAAWDTSGTLLTEDALTGGLAVRPAPVDRAGAAGSDDAGDSGTSSDSGNSGDSSGEDHSGSAPPADGAAAPAVEERPPAVETGSDRPHTVRAIRLDREIEGIASLQGLHLSVVRVDVPGRGHRALGGLVRLLRRDRPHVFCEFAPGAVTELGDDPIVALREFRTWGYELMLVSGQQPLSPEELLSALDPARATTLWLRPKGRAS</sequence>
<keyword evidence="1" id="KW-0175">Coiled coil</keyword>
<dbReference type="AlphaFoldDB" id="A0A4D4JIP7"/>
<feature type="compositionally biased region" description="Low complexity" evidence="2">
    <location>
        <begin position="1114"/>
        <end position="1126"/>
    </location>
</feature>
<protein>
    <recommendedName>
        <fullName evidence="3">Methyltransferase FkbM domain-containing protein</fullName>
    </recommendedName>
</protein>
<dbReference type="Pfam" id="PF05050">
    <property type="entry name" value="Methyltransf_21"/>
    <property type="match status" value="1"/>
</dbReference>
<evidence type="ECO:0000256" key="2">
    <source>
        <dbReference type="SAM" id="MobiDB-lite"/>
    </source>
</evidence>
<dbReference type="Proteomes" id="UP000298860">
    <property type="component" value="Unassembled WGS sequence"/>
</dbReference>
<dbReference type="SUPFAM" id="SSF53756">
    <property type="entry name" value="UDP-Glycosyltransferase/glycogen phosphorylase"/>
    <property type="match status" value="1"/>
</dbReference>
<reference evidence="5" key="1">
    <citation type="submission" date="2019-04" db="EMBL/GenBank/DDBJ databases">
        <title>Draft genome sequence of Pseudonocardiaceae bacterium SL3-2-4.</title>
        <authorList>
            <person name="Ningsih F."/>
            <person name="Yokota A."/>
            <person name="Sakai Y."/>
            <person name="Nanatani K."/>
            <person name="Yabe S."/>
            <person name="Oetari A."/>
            <person name="Sjamsuridzal W."/>
        </authorList>
    </citation>
    <scope>NUCLEOTIDE SEQUENCE [LARGE SCALE GENOMIC DNA]</scope>
    <source>
        <strain evidence="5">SL3-2-4</strain>
    </source>
</reference>
<gene>
    <name evidence="4" type="ORF">GTS_53960</name>
</gene>
<comment type="caution">
    <text evidence="4">The sequence shown here is derived from an EMBL/GenBank/DDBJ whole genome shotgun (WGS) entry which is preliminary data.</text>
</comment>
<dbReference type="Gene3D" id="3.40.50.150">
    <property type="entry name" value="Vaccinia Virus protein VP39"/>
    <property type="match status" value="1"/>
</dbReference>
<organism evidence="4 5">
    <name type="scientific">Gandjariella thermophila</name>
    <dbReference type="NCBI Taxonomy" id="1931992"/>
    <lineage>
        <taxon>Bacteria</taxon>
        <taxon>Bacillati</taxon>
        <taxon>Actinomycetota</taxon>
        <taxon>Actinomycetes</taxon>
        <taxon>Pseudonocardiales</taxon>
        <taxon>Pseudonocardiaceae</taxon>
        <taxon>Gandjariella</taxon>
    </lineage>
</organism>
<evidence type="ECO:0000313" key="5">
    <source>
        <dbReference type="Proteomes" id="UP000298860"/>
    </source>
</evidence>
<dbReference type="InterPro" id="IPR029063">
    <property type="entry name" value="SAM-dependent_MTases_sf"/>
</dbReference>
<keyword evidence="5" id="KW-1185">Reference proteome</keyword>
<dbReference type="Gene3D" id="3.40.50.2000">
    <property type="entry name" value="Glycogen Phosphorylase B"/>
    <property type="match status" value="1"/>
</dbReference>